<name>A0A2P2LX31_RHIMU</name>
<accession>A0A2P2LX31</accession>
<keyword evidence="1" id="KW-0812">Transmembrane</keyword>
<dbReference type="AlphaFoldDB" id="A0A2P2LX31"/>
<dbReference type="EMBL" id="GGEC01042039">
    <property type="protein sequence ID" value="MBX22523.1"/>
    <property type="molecule type" value="Transcribed_RNA"/>
</dbReference>
<evidence type="ECO:0000313" key="2">
    <source>
        <dbReference type="EMBL" id="MBX22523.1"/>
    </source>
</evidence>
<organism evidence="2">
    <name type="scientific">Rhizophora mucronata</name>
    <name type="common">Asiatic mangrove</name>
    <dbReference type="NCBI Taxonomy" id="61149"/>
    <lineage>
        <taxon>Eukaryota</taxon>
        <taxon>Viridiplantae</taxon>
        <taxon>Streptophyta</taxon>
        <taxon>Embryophyta</taxon>
        <taxon>Tracheophyta</taxon>
        <taxon>Spermatophyta</taxon>
        <taxon>Magnoliopsida</taxon>
        <taxon>eudicotyledons</taxon>
        <taxon>Gunneridae</taxon>
        <taxon>Pentapetalae</taxon>
        <taxon>rosids</taxon>
        <taxon>fabids</taxon>
        <taxon>Malpighiales</taxon>
        <taxon>Rhizophoraceae</taxon>
        <taxon>Rhizophora</taxon>
    </lineage>
</organism>
<keyword evidence="1" id="KW-0472">Membrane</keyword>
<proteinExistence type="predicted"/>
<feature type="transmembrane region" description="Helical" evidence="1">
    <location>
        <begin position="24"/>
        <end position="43"/>
    </location>
</feature>
<protein>
    <submittedName>
        <fullName evidence="2">Uncharacterized protein</fullName>
    </submittedName>
</protein>
<sequence>MKGIESLFMDCEAQKLYTIMIVRLSLRMLSVISFLFTQIIIFVC</sequence>
<reference evidence="2" key="1">
    <citation type="submission" date="2018-02" db="EMBL/GenBank/DDBJ databases">
        <title>Rhizophora mucronata_Transcriptome.</title>
        <authorList>
            <person name="Meera S.P."/>
            <person name="Sreeshan A."/>
            <person name="Augustine A."/>
        </authorList>
    </citation>
    <scope>NUCLEOTIDE SEQUENCE</scope>
    <source>
        <tissue evidence="2">Leaf</tissue>
    </source>
</reference>
<evidence type="ECO:0000256" key="1">
    <source>
        <dbReference type="SAM" id="Phobius"/>
    </source>
</evidence>
<keyword evidence="1" id="KW-1133">Transmembrane helix</keyword>